<feature type="region of interest" description="Disordered" evidence="4">
    <location>
        <begin position="173"/>
        <end position="198"/>
    </location>
</feature>
<dbReference type="PANTHER" id="PTHR43109:SF3">
    <property type="entry name" value="DYNEIN AXONEMAL ASSEMBLY FACTOR 8"/>
    <property type="match status" value="1"/>
</dbReference>
<dbReference type="Gene3D" id="3.30.70.141">
    <property type="entry name" value="Nucleoside diphosphate kinase-like domain"/>
    <property type="match status" value="1"/>
</dbReference>
<dbReference type="Proteomes" id="UP000332933">
    <property type="component" value="Unassembled WGS sequence"/>
</dbReference>
<keyword evidence="8" id="KW-1185">Reference proteome</keyword>
<dbReference type="PANTHER" id="PTHR43109">
    <property type="entry name" value="NUCLEOSIDE DIPHOSPHATE KINASE 7"/>
    <property type="match status" value="1"/>
</dbReference>
<evidence type="ECO:0000313" key="6">
    <source>
        <dbReference type="EMBL" id="KAF0692681.1"/>
    </source>
</evidence>
<organism evidence="7 8">
    <name type="scientific">Aphanomyces stellatus</name>
    <dbReference type="NCBI Taxonomy" id="120398"/>
    <lineage>
        <taxon>Eukaryota</taxon>
        <taxon>Sar</taxon>
        <taxon>Stramenopiles</taxon>
        <taxon>Oomycota</taxon>
        <taxon>Saprolegniomycetes</taxon>
        <taxon>Saprolegniales</taxon>
        <taxon>Verrucalvaceae</taxon>
        <taxon>Aphanomyces</taxon>
    </lineage>
</organism>
<proteinExistence type="predicted"/>
<dbReference type="InterPro" id="IPR036850">
    <property type="entry name" value="NDK-like_dom_sf"/>
</dbReference>
<protein>
    <submittedName>
        <fullName evidence="7">Aste57867_16252 protein</fullName>
    </submittedName>
</protein>
<feature type="region of interest" description="Disordered" evidence="4">
    <location>
        <begin position="226"/>
        <end position="248"/>
    </location>
</feature>
<feature type="domain" description="Nucleoside diphosphate kinase-like" evidence="5">
    <location>
        <begin position="1063"/>
        <end position="1184"/>
    </location>
</feature>
<feature type="region of interest" description="Disordered" evidence="4">
    <location>
        <begin position="289"/>
        <end position="312"/>
    </location>
</feature>
<dbReference type="EMBL" id="VJMH01005857">
    <property type="protein sequence ID" value="KAF0692681.1"/>
    <property type="molecule type" value="Genomic_DNA"/>
</dbReference>
<evidence type="ECO:0000313" key="7">
    <source>
        <dbReference type="EMBL" id="VFT93030.1"/>
    </source>
</evidence>
<keyword evidence="2" id="KW-0963">Cytoplasm</keyword>
<accession>A0A485L5A0</accession>
<evidence type="ECO:0000256" key="2">
    <source>
        <dbReference type="ARBA" id="ARBA00022490"/>
    </source>
</evidence>
<keyword evidence="3" id="KW-0175">Coiled coil</keyword>
<evidence type="ECO:0000256" key="3">
    <source>
        <dbReference type="SAM" id="Coils"/>
    </source>
</evidence>
<comment type="subcellular location">
    <subcellularLocation>
        <location evidence="1">Cytoplasm</location>
    </subcellularLocation>
</comment>
<feature type="region of interest" description="Disordered" evidence="4">
    <location>
        <begin position="64"/>
        <end position="84"/>
    </location>
</feature>
<dbReference type="SUPFAM" id="SSF54919">
    <property type="entry name" value="Nucleoside diphosphate kinase, NDK"/>
    <property type="match status" value="1"/>
</dbReference>
<evidence type="ECO:0000256" key="4">
    <source>
        <dbReference type="SAM" id="MobiDB-lite"/>
    </source>
</evidence>
<feature type="compositionally biased region" description="Basic and acidic residues" evidence="4">
    <location>
        <begin position="64"/>
        <end position="76"/>
    </location>
</feature>
<dbReference type="EMBL" id="CAADRA010005878">
    <property type="protein sequence ID" value="VFT93030.1"/>
    <property type="molecule type" value="Genomic_DNA"/>
</dbReference>
<reference evidence="7 8" key="1">
    <citation type="submission" date="2019-03" db="EMBL/GenBank/DDBJ databases">
        <authorList>
            <person name="Gaulin E."/>
            <person name="Dumas B."/>
        </authorList>
    </citation>
    <scope>NUCLEOTIDE SEQUENCE [LARGE SCALE GENOMIC DNA]</scope>
    <source>
        <strain evidence="7">CBS 568.67</strain>
    </source>
</reference>
<dbReference type="InterPro" id="IPR034907">
    <property type="entry name" value="NDK-like_dom"/>
</dbReference>
<evidence type="ECO:0000259" key="5">
    <source>
        <dbReference type="SMART" id="SM00562"/>
    </source>
</evidence>
<feature type="coiled-coil region" evidence="3">
    <location>
        <begin position="331"/>
        <end position="358"/>
    </location>
</feature>
<name>A0A485L5A0_9STRA</name>
<dbReference type="GO" id="GO:0005879">
    <property type="term" value="C:axonemal microtubule"/>
    <property type="evidence" value="ECO:0007669"/>
    <property type="project" value="TreeGrafter"/>
</dbReference>
<feature type="compositionally biased region" description="Basic and acidic residues" evidence="4">
    <location>
        <begin position="173"/>
        <end position="194"/>
    </location>
</feature>
<dbReference type="SMART" id="SM00562">
    <property type="entry name" value="NDK"/>
    <property type="match status" value="1"/>
</dbReference>
<evidence type="ECO:0000313" key="8">
    <source>
        <dbReference type="Proteomes" id="UP000332933"/>
    </source>
</evidence>
<sequence>MQQQWTDRDEYLLRQCVFESAYDFHVAAAAFVQRLPKQRKLMLGGTITADVCERQYMVMCEREDAAEGEGHERNEPQEALGGDTHDGMALTVLELPLSESDVDLLLDDIALPSTNNRNSEMQWVLSYLEDPTNAVDDTDIVLDPRIYVSSGDDCLAQLDVAFQASRDRSLSNRSFDNIHRTSGDSELPRKDAADVVRPPSHTTVAVQVLAPLGSPPAVKLPTAPAVQSNEAAKDDSAQPPPAPWQPTLVPFIAPVTVNAEEGSAAEGSDTSSDVDEEDWDSIRRNMKERTTYLPRTSGLAPHEPSGGISDVSSVMDAADEDPSEVRQRELMKQWKLDVERQEKELQLAQEDAVHAERERLRQTFESLLQPDEDGLRAPGLETATHPTVFGYANPYALNVDAVDDNCVRDGNMRTAPRMFMPSTAESKPLDGGIQPVPSEAPRSPIATRFKPPQAATDATNEAEMKRLIEQSILRSDALCEPLYHRQLSHAAFVPVLPAQYWNHLFCYGMIDDAEDDDVVVDLDHVHVLALSLDSSDDEFITIVELFSDLHTSNDPSCMVLGLLYTVASEPLDEPVLLPPSQGHAAAKRVLYIALACDTAHLDAIFRSPMDAFLDGKTKSLGDYLTLVKNAADFHALHLFTRLPAFQVFHQKLPNSPSTSTSTTADSSVVVLGDPRAHIAGVLRRTRTAGLDLVGLKLCFHASFEPNLVVSPDVVAATSHVALAFRGVNTTTTLRELLHDFPKSNVYIPHGALQAKRDLVHWFGGRVHTSDVVKASTAPRARPVYAIALKPDQRVAFDATVDPARLGDVLGAFARTGYDLVGLVRMAHSGKIKLAFVKENASNAFHLAQVRATLTDVLHADIEHAIVSASPEWAMKATDQCTNNVPQLESISPPLFVDFDREQTLLAVITPAAFRARHLDLPTSVGSTLTRLLKQCSATQLVGLKFIDETSSAMLDMLRAMRCVSFGDASPFDQPGAMLAVALRQHVEDGHFKKHFAGLTHVALYTDPTIVHALLQSLFRSPHELTRHPLPSPLDLCFPPPLAAAFDLDALFQVEKSAPLVSALVIKPTDPLAVLPVVWRRLLRDGFQLLHVRLMQLPMPWVTKHAAGKSDHVSHLSSQPSVVCCVRRVNCITRLKALVGPDDPDVARQHARFSLVAGYGIDAVRNGFYTSQTYADARGDLDELGHVSLDAYDQLCRATSKSTGIGVGVANMGVYVVTPRTLVETTVAIIAGPLVDDGGALLQSLVDDGGFRVVNLVVGALSSDQQLYMVNHFAHDVLDGTWCVVALERDNAVSRLATWVSTSKLLQAADGRAYFRCTASAKDAAYELPLFFDEMFGSVHRIDANNP</sequence>
<dbReference type="OrthoDB" id="2162449at2759"/>
<gene>
    <name evidence="7" type="primary">Aste57867_16252</name>
    <name evidence="6" type="ORF">As57867_016195</name>
    <name evidence="7" type="ORF">ASTE57867_16252</name>
</gene>
<reference evidence="6" key="2">
    <citation type="submission" date="2019-06" db="EMBL/GenBank/DDBJ databases">
        <title>Genomics analysis of Aphanomyces spp. identifies a new class of oomycete effector associated with host adaptation.</title>
        <authorList>
            <person name="Gaulin E."/>
        </authorList>
    </citation>
    <scope>NUCLEOTIDE SEQUENCE</scope>
    <source>
        <strain evidence="6">CBS 578.67</strain>
    </source>
</reference>
<evidence type="ECO:0000256" key="1">
    <source>
        <dbReference type="ARBA" id="ARBA00004496"/>
    </source>
</evidence>